<gene>
    <name evidence="2" type="ORF">FRACA_2740005</name>
</gene>
<reference evidence="2 3" key="1">
    <citation type="submission" date="2017-06" db="EMBL/GenBank/DDBJ databases">
        <authorList>
            <person name="Kim H.J."/>
            <person name="Triplett B.A."/>
        </authorList>
    </citation>
    <scope>NUCLEOTIDE SEQUENCE [LARGE SCALE GENOMIC DNA]</scope>
    <source>
        <strain evidence="2">FRACA_ARgP5</strain>
    </source>
</reference>
<keyword evidence="1" id="KW-0472">Membrane</keyword>
<evidence type="ECO:0000256" key="1">
    <source>
        <dbReference type="SAM" id="Phobius"/>
    </source>
</evidence>
<keyword evidence="1" id="KW-1133">Transmembrane helix</keyword>
<dbReference type="Proteomes" id="UP000234331">
    <property type="component" value="Unassembled WGS sequence"/>
</dbReference>
<name>A0A2I2KSV1_9ACTN</name>
<organism evidence="2 3">
    <name type="scientific">Frankia canadensis</name>
    <dbReference type="NCBI Taxonomy" id="1836972"/>
    <lineage>
        <taxon>Bacteria</taxon>
        <taxon>Bacillati</taxon>
        <taxon>Actinomycetota</taxon>
        <taxon>Actinomycetes</taxon>
        <taxon>Frankiales</taxon>
        <taxon>Frankiaceae</taxon>
        <taxon>Frankia</taxon>
    </lineage>
</organism>
<evidence type="ECO:0000313" key="3">
    <source>
        <dbReference type="Proteomes" id="UP000234331"/>
    </source>
</evidence>
<sequence length="199" mass="21352">MPPSAVGSVRGALLEALVDWGTLVATVSGAVIAISGTVLADRVRARDDDGRARRERRQDTYVAFIVAAGVCHTRLRQIAGDTSALPADRDARSRTVLADAGIYDVRERLFLDASPPVVAAGQLMFERLRELRRCVAAGAGHASPAFHDAYHPYLDAVWRYRAAVRAELEAPGLAPVTFGWGSWDGTDRCPVCRQALAGG</sequence>
<evidence type="ECO:0000313" key="2">
    <source>
        <dbReference type="EMBL" id="SNQ48744.1"/>
    </source>
</evidence>
<protein>
    <submittedName>
        <fullName evidence="2">CchlQ</fullName>
    </submittedName>
</protein>
<dbReference type="AlphaFoldDB" id="A0A2I2KSV1"/>
<accession>A0A2I2KSV1</accession>
<proteinExistence type="predicted"/>
<feature type="transmembrane region" description="Helical" evidence="1">
    <location>
        <begin position="20"/>
        <end position="40"/>
    </location>
</feature>
<dbReference type="EMBL" id="FZMO01000195">
    <property type="protein sequence ID" value="SNQ48744.1"/>
    <property type="molecule type" value="Genomic_DNA"/>
</dbReference>
<keyword evidence="1" id="KW-0812">Transmembrane</keyword>
<keyword evidence="3" id="KW-1185">Reference proteome</keyword>